<evidence type="ECO:0000313" key="4">
    <source>
        <dbReference type="EnsemblMetazoa" id="G19.2:cds"/>
    </source>
</evidence>
<dbReference type="PROSITE" id="PS51650">
    <property type="entry name" value="C2_DOCK"/>
    <property type="match status" value="1"/>
</dbReference>
<dbReference type="InterPro" id="IPR035892">
    <property type="entry name" value="C2_domain_sf"/>
</dbReference>
<dbReference type="PANTHER" id="PTHR23317:SF76">
    <property type="entry name" value="LD20667P"/>
    <property type="match status" value="1"/>
</dbReference>
<comment type="similarity">
    <text evidence="1">Belongs to the DOCK family.</text>
</comment>
<organism evidence="4 5">
    <name type="scientific">Magallana gigas</name>
    <name type="common">Pacific oyster</name>
    <name type="synonym">Crassostrea gigas</name>
    <dbReference type="NCBI Taxonomy" id="29159"/>
    <lineage>
        <taxon>Eukaryota</taxon>
        <taxon>Metazoa</taxon>
        <taxon>Spiralia</taxon>
        <taxon>Lophotrochozoa</taxon>
        <taxon>Mollusca</taxon>
        <taxon>Bivalvia</taxon>
        <taxon>Autobranchia</taxon>
        <taxon>Pteriomorphia</taxon>
        <taxon>Ostreida</taxon>
        <taxon>Ostreoidea</taxon>
        <taxon>Ostreidae</taxon>
        <taxon>Magallana</taxon>
    </lineage>
</organism>
<feature type="region of interest" description="Disordered" evidence="2">
    <location>
        <begin position="1115"/>
        <end position="1137"/>
    </location>
</feature>
<dbReference type="Gene3D" id="2.60.40.150">
    <property type="entry name" value="C2 domain"/>
    <property type="match status" value="1"/>
</dbReference>
<dbReference type="InterPro" id="IPR026791">
    <property type="entry name" value="DOCK"/>
</dbReference>
<feature type="region of interest" description="Disordered" evidence="2">
    <location>
        <begin position="403"/>
        <end position="464"/>
    </location>
</feature>
<evidence type="ECO:0000259" key="3">
    <source>
        <dbReference type="PROSITE" id="PS51650"/>
    </source>
</evidence>
<feature type="compositionally biased region" description="Polar residues" evidence="2">
    <location>
        <begin position="1115"/>
        <end position="1124"/>
    </location>
</feature>
<dbReference type="InterPro" id="IPR021816">
    <property type="entry name" value="DOCK_C/D_N"/>
</dbReference>
<feature type="compositionally biased region" description="Basic and acidic residues" evidence="2">
    <location>
        <begin position="408"/>
        <end position="424"/>
    </location>
</feature>
<evidence type="ECO:0000313" key="5">
    <source>
        <dbReference type="Proteomes" id="UP000005408"/>
    </source>
</evidence>
<feature type="region of interest" description="Disordered" evidence="2">
    <location>
        <begin position="1384"/>
        <end position="1405"/>
    </location>
</feature>
<accession>A0A8W8JGV3</accession>
<dbReference type="InterPro" id="IPR037808">
    <property type="entry name" value="C2_Dock-C"/>
</dbReference>
<feature type="region of interest" description="Disordered" evidence="2">
    <location>
        <begin position="893"/>
        <end position="915"/>
    </location>
</feature>
<dbReference type="EnsemblMetazoa" id="G19.2">
    <property type="protein sequence ID" value="G19.2:cds"/>
    <property type="gene ID" value="G19"/>
</dbReference>
<keyword evidence="5" id="KW-1185">Reference proteome</keyword>
<feature type="compositionally biased region" description="Low complexity" evidence="2">
    <location>
        <begin position="1125"/>
        <end position="1137"/>
    </location>
</feature>
<proteinExistence type="inferred from homology"/>
<dbReference type="CDD" id="cd08696">
    <property type="entry name" value="C2_Dock-C"/>
    <property type="match status" value="1"/>
</dbReference>
<sequence length="1623" mass="185593">MSAAPTQQQRAFAQKLNKQGAAEVRKAVSSTIYSTSDLTRCASGLNLTVPLTDVVDPPDYEEFVLQNSCTVERDPFRDLILYPEDDVDVHSMPRKCRTVKPIVPELGPEADEFVFDLARRYTADYTVITRRYHRYSSSVCSKEKLSGQDATIPQEYEVDIEDAQDDEDDINKRQSIHMNSVPRGSWASSIFDLKSSQGDQLLPHLFDQVSYEQIDEDNRKCRQENREDTLFSLFPGEEEEDLIERRPSAPFPQEHFGHRIVVKCIQLKLELDFEPLFATVALYDAKEKKKISENFYFDVNQDEQKKMISMHIQQSDVSTMSRAACFSITYPSPDVFLVIRLEKVLQQGDIGDCAEPYMREDKAKEDRLKSNAVQFCERLGKYRMPFAWTAIYLMNIVTGATGGQDAVKTCEPEPSRSSSLDRRSMSGIPGQFDSFRRRNKEEFSSTRRGSMERGRSERRGLFSGEDYGPSLDNFRPVTLTVSSFFKQEGDRLSDEDLYKFLADLKRPSSVLKRVKCIPGTLKLDISPCPEEPRYMLTPELYKVEPYPDEKTRPTREILEFPSREIYNPHTVYRNLLYVYPRSLNFSNRQGSARNLAVKVKFMSGEEEGCALKAIFGKSNCPELSREAYTAVTYHNKSPDFYEEIKVKLPAKLTDAHHLLFTFYHISCQSKKNESGPVEVPVGYTWLPLCREGKLMIDDFSIPVSVDKLPPSYSILFPDTNLPNMKWVDHKGLFNVSLRSMSSVHTQDDKLEKFLYNCRMTLEQKLPPRRTESQFENDLRLSIQDIPKSKGENLVQFLPLVLDRLLYLMVRPPILGGQQVNIGQPAFEGIILVVKRVHELLCDKNDRNGRNLTLASYIQYCCTLPHPGPLQHCATDPMLGSGYNTLGRPSSLPVSNKNFPRSSSNPDLNALTPTSPDNEISAILGGTKYLDRTGSMRADDFNQPQMVRNRAKKLVHEELVLQWLVLSGQNRDHAFAYSWFLFELIIKSMAEHLNKTQKLDTPRQMRFNDKPFVEDIEALMNLVNKEVTDKYIKEPQIIRSLNISLGFFLHDLLSFMDRGFVFNLIANYCGAIAEKIQTLSDSTTLMLLRLDFLRIVCSHEHYFPLNLPFGTPLTPTSGRAASPTPSIQSTNSMSSYTSTSTLTDRGQFYELTLQYRQQHFLVGLVLSDLKVALDTHNPIIHHKAINVVRNLLYNHDLDLRYMDTAMKSRLAALYMPIIGIVIEALPQLSDPGLDLRRHTSCPEEEEADKISHSVALEIAGATVFAGRVQEYPGGMDEPKSKKSPLTTECTRNLLICFLWVIKNADESVVRQWWSELNVNVLAQILDVLYFCISNFEYKPKWLKPFRLSAHLAETLFDAPRPKSASLPRSYELLWEGLQRKSQDLLQRQRSKEDTSQGKKSIAQCSKQTIQKSVDMKSRLEEAILGNLNARTEMMLRRRQTSYSQMAGDNGQMSSQGDSRLRWRKDQINYKPSLDQTESVKPRNVEADAHHEGSLAAEISMVALDTLELIIQSSLNQSTSVLKNMFATQRALVTRFLDMLFVEETEQCQRSLYMLMRQNYDLDNNFARVKMQVTCLSVSLWDRTRTLVRSRCVDLEDDSTYAEEDADLAETPFTEQVKDWCSTST</sequence>
<evidence type="ECO:0000256" key="1">
    <source>
        <dbReference type="PROSITE-ProRule" id="PRU00983"/>
    </source>
</evidence>
<dbReference type="PANTHER" id="PTHR23317">
    <property type="entry name" value="DEDICATOR OF CYTOKINESIS DOCK"/>
    <property type="match status" value="1"/>
</dbReference>
<protein>
    <recommendedName>
        <fullName evidence="3">C2 DOCK-type domain-containing protein</fullName>
    </recommendedName>
</protein>
<dbReference type="GO" id="GO:0007264">
    <property type="term" value="P:small GTPase-mediated signal transduction"/>
    <property type="evidence" value="ECO:0007669"/>
    <property type="project" value="InterPro"/>
</dbReference>
<dbReference type="GO" id="GO:0005085">
    <property type="term" value="F:guanyl-nucleotide exchange factor activity"/>
    <property type="evidence" value="ECO:0007669"/>
    <property type="project" value="InterPro"/>
</dbReference>
<reference evidence="4" key="1">
    <citation type="submission" date="2022-08" db="UniProtKB">
        <authorList>
            <consortium name="EnsemblMetazoa"/>
        </authorList>
    </citation>
    <scope>IDENTIFICATION</scope>
    <source>
        <strain evidence="4">05x7-T-G4-1.051#20</strain>
    </source>
</reference>
<dbReference type="Proteomes" id="UP000005408">
    <property type="component" value="Unassembled WGS sequence"/>
</dbReference>
<dbReference type="Pfam" id="PF14429">
    <property type="entry name" value="DOCK-C2"/>
    <property type="match status" value="1"/>
</dbReference>
<name>A0A8W8JGV3_MAGGI</name>
<feature type="compositionally biased region" description="Basic and acidic residues" evidence="2">
    <location>
        <begin position="434"/>
        <end position="460"/>
    </location>
</feature>
<feature type="domain" description="C2 DOCK-type" evidence="3">
    <location>
        <begin position="573"/>
        <end position="740"/>
    </location>
</feature>
<dbReference type="InterPro" id="IPR027007">
    <property type="entry name" value="C2_DOCK-type_domain"/>
</dbReference>
<dbReference type="Pfam" id="PF11878">
    <property type="entry name" value="DOCK_C-D_N"/>
    <property type="match status" value="1"/>
</dbReference>
<evidence type="ECO:0000256" key="2">
    <source>
        <dbReference type="SAM" id="MobiDB-lite"/>
    </source>
</evidence>